<name>A0A6S7J906_PARCT</name>
<reference evidence="1" key="1">
    <citation type="submission" date="2020-04" db="EMBL/GenBank/DDBJ databases">
        <authorList>
            <person name="Alioto T."/>
            <person name="Alioto T."/>
            <person name="Gomez Garrido J."/>
        </authorList>
    </citation>
    <scope>NUCLEOTIDE SEQUENCE</scope>
    <source>
        <strain evidence="1">A484AB</strain>
    </source>
</reference>
<dbReference type="EMBL" id="CACRXK020007987">
    <property type="protein sequence ID" value="CAB4013702.1"/>
    <property type="molecule type" value="Genomic_DNA"/>
</dbReference>
<evidence type="ECO:0000313" key="1">
    <source>
        <dbReference type="EMBL" id="CAB4013702.1"/>
    </source>
</evidence>
<evidence type="ECO:0000313" key="2">
    <source>
        <dbReference type="Proteomes" id="UP001152795"/>
    </source>
</evidence>
<dbReference type="Proteomes" id="UP001152795">
    <property type="component" value="Unassembled WGS sequence"/>
</dbReference>
<dbReference type="AlphaFoldDB" id="A0A6S7J906"/>
<accession>A0A6S7J906</accession>
<gene>
    <name evidence="1" type="ORF">PACLA_8A011374</name>
</gene>
<comment type="caution">
    <text evidence="1">The sequence shown here is derived from an EMBL/GenBank/DDBJ whole genome shotgun (WGS) entry which is preliminary data.</text>
</comment>
<proteinExistence type="predicted"/>
<keyword evidence="2" id="KW-1185">Reference proteome</keyword>
<protein>
    <submittedName>
        <fullName evidence="1">Uncharacterized protein</fullName>
    </submittedName>
</protein>
<feature type="non-terminal residue" evidence="1">
    <location>
        <position position="282"/>
    </location>
</feature>
<sequence>NEECRFYRTTYHYVAFPVPINSRHIQHKDIFNGARPGRLVTKVIPQDRYNGAYTLNPFRIPFPDMTNFMVTINEAEIPPVYHSSKEAHVSLRQILDRYHSEMPFSYSEYVTDYGILVNDLSPNRDGYSQVLPNATSGNVGVKIDFSQDTAVAQQLICGEEENVEENEPEIVEDEITENELPENVELMGYDDDDDGEEINNAENTQSIDPNVENIVYDDDNDDNADELDEEALRTFMLHLFQLQKQNISKKKESRLIPSVTKFLKLDLEQKGKQITPSITRNL</sequence>
<organism evidence="1 2">
    <name type="scientific">Paramuricea clavata</name>
    <name type="common">Red gorgonian</name>
    <name type="synonym">Violescent sea-whip</name>
    <dbReference type="NCBI Taxonomy" id="317549"/>
    <lineage>
        <taxon>Eukaryota</taxon>
        <taxon>Metazoa</taxon>
        <taxon>Cnidaria</taxon>
        <taxon>Anthozoa</taxon>
        <taxon>Octocorallia</taxon>
        <taxon>Malacalcyonacea</taxon>
        <taxon>Plexauridae</taxon>
        <taxon>Paramuricea</taxon>
    </lineage>
</organism>